<keyword evidence="2" id="KW-0732">Signal</keyword>
<name>A0A8S9TPH6_PHYIN</name>
<feature type="compositionally biased region" description="Acidic residues" evidence="1">
    <location>
        <begin position="143"/>
        <end position="157"/>
    </location>
</feature>
<reference evidence="3" key="1">
    <citation type="submission" date="2020-03" db="EMBL/GenBank/DDBJ databases">
        <title>Hybrid Assembly of Korean Phytophthora infestans isolates.</title>
        <authorList>
            <person name="Prokchorchik M."/>
            <person name="Lee Y."/>
            <person name="Seo J."/>
            <person name="Cho J.-H."/>
            <person name="Park Y.-E."/>
            <person name="Jang D.-C."/>
            <person name="Im J.-S."/>
            <person name="Choi J.-G."/>
            <person name="Park H.-J."/>
            <person name="Lee G.-B."/>
            <person name="Lee Y.-G."/>
            <person name="Hong S.-Y."/>
            <person name="Cho K."/>
            <person name="Sohn K.H."/>
        </authorList>
    </citation>
    <scope>NUCLEOTIDE SEQUENCE</scope>
    <source>
        <strain evidence="3">KR_2_A2</strain>
    </source>
</reference>
<feature type="chain" id="PRO_5035783861" description="Secreted RxLR effector peptide protein" evidence="2">
    <location>
        <begin position="26"/>
        <end position="176"/>
    </location>
</feature>
<proteinExistence type="predicted"/>
<comment type="caution">
    <text evidence="3">The sequence shown here is derived from an EMBL/GenBank/DDBJ whole genome shotgun (WGS) entry which is preliminary data.</text>
</comment>
<feature type="compositionally biased region" description="Acidic residues" evidence="1">
    <location>
        <begin position="59"/>
        <end position="68"/>
    </location>
</feature>
<feature type="compositionally biased region" description="Acidic residues" evidence="1">
    <location>
        <begin position="166"/>
        <end position="176"/>
    </location>
</feature>
<evidence type="ECO:0000313" key="4">
    <source>
        <dbReference type="Proteomes" id="UP000704712"/>
    </source>
</evidence>
<feature type="signal peptide" evidence="2">
    <location>
        <begin position="1"/>
        <end position="25"/>
    </location>
</feature>
<organism evidence="3 4">
    <name type="scientific">Phytophthora infestans</name>
    <name type="common">Potato late blight agent</name>
    <name type="synonym">Botrytis infestans</name>
    <dbReference type="NCBI Taxonomy" id="4787"/>
    <lineage>
        <taxon>Eukaryota</taxon>
        <taxon>Sar</taxon>
        <taxon>Stramenopiles</taxon>
        <taxon>Oomycota</taxon>
        <taxon>Peronosporomycetes</taxon>
        <taxon>Peronosporales</taxon>
        <taxon>Peronosporaceae</taxon>
        <taxon>Phytophthora</taxon>
    </lineage>
</organism>
<evidence type="ECO:0008006" key="5">
    <source>
        <dbReference type="Google" id="ProtNLM"/>
    </source>
</evidence>
<dbReference type="EMBL" id="JAACNO010002837">
    <property type="protein sequence ID" value="KAF4130461.1"/>
    <property type="molecule type" value="Genomic_DNA"/>
</dbReference>
<sequence>MTKLNVILSFVAAALALATFDGVDAAGLRNNDFTERVLSSFDASASDSSDDDRFLFEMEGSDGSDVDSSDSFGGERLLQEIVEGSDSATDDEGSESTDGVRFLQEVDSSESVASERSLVEMEGSESADGSESFDGARFLQEVDSSESDADDSSESVDDERFLAAFESEEGSESGSA</sequence>
<dbReference type="Proteomes" id="UP000704712">
    <property type="component" value="Unassembled WGS sequence"/>
</dbReference>
<protein>
    <recommendedName>
        <fullName evidence="5">Secreted RxLR effector peptide protein</fullName>
    </recommendedName>
</protein>
<evidence type="ECO:0000313" key="3">
    <source>
        <dbReference type="EMBL" id="KAF4130461.1"/>
    </source>
</evidence>
<gene>
    <name evidence="3" type="ORF">GN958_ATG20355</name>
</gene>
<dbReference type="AlphaFoldDB" id="A0A8S9TPH6"/>
<accession>A0A8S9TPH6</accession>
<feature type="region of interest" description="Disordered" evidence="1">
    <location>
        <begin position="41"/>
        <end position="176"/>
    </location>
</feature>
<evidence type="ECO:0000256" key="2">
    <source>
        <dbReference type="SAM" id="SignalP"/>
    </source>
</evidence>
<evidence type="ECO:0000256" key="1">
    <source>
        <dbReference type="SAM" id="MobiDB-lite"/>
    </source>
</evidence>